<protein>
    <recommendedName>
        <fullName evidence="3">Alginate lyase domain-containing protein</fullName>
    </recommendedName>
</protein>
<evidence type="ECO:0000259" key="3">
    <source>
        <dbReference type="Pfam" id="PF05426"/>
    </source>
</evidence>
<dbReference type="Proteomes" id="UP001258315">
    <property type="component" value="Unassembled WGS sequence"/>
</dbReference>
<sequence>MKNLLIILLVFGISTSVKGQYVSLSSAEVESLKSVLKTDAKVKKEYEGYKNIAEKALNETPNPILKVTSQGLLQGNPAKTASLKAVEDGPKIYALALYYRLNADKSYLNKAQEFLSAWAKINQATGDPIDETKLEEFFAGYDLIRADIKKDQQQEIDRWMESIAVAELNSPYSKPGKSTAVNNWNSHRIKVITQAVYTIHAENKYRDTLLFELNKQIGQNMYADGSSFDFAERDALHYHIYTLEPLLKAMIVLNRAEGKNYYAEQSSTGSSVKKSVDFLIPFVIGEKTHGEFANSKVKFDRDRAANGEKGYIAGAPFKQKNGIIVLSLVDYFDPSVRKIIAQVAGDDYSDWQLVLNQVRDKVK</sequence>
<dbReference type="InterPro" id="IPR008397">
    <property type="entry name" value="Alginate_lyase_dom"/>
</dbReference>
<evidence type="ECO:0000313" key="5">
    <source>
        <dbReference type="Proteomes" id="UP001258315"/>
    </source>
</evidence>
<dbReference type="Pfam" id="PF05426">
    <property type="entry name" value="Alginate_lyase"/>
    <property type="match status" value="1"/>
</dbReference>
<evidence type="ECO:0000256" key="1">
    <source>
        <dbReference type="ARBA" id="ARBA00022729"/>
    </source>
</evidence>
<dbReference type="Gene3D" id="1.50.10.100">
    <property type="entry name" value="Chondroitin AC/alginate lyase"/>
    <property type="match status" value="1"/>
</dbReference>
<dbReference type="InterPro" id="IPR008929">
    <property type="entry name" value="Chondroitin_lyas"/>
</dbReference>
<organism evidence="4 5">
    <name type="scientific">Mucilaginibacter terrae</name>
    <dbReference type="NCBI Taxonomy" id="1955052"/>
    <lineage>
        <taxon>Bacteria</taxon>
        <taxon>Pseudomonadati</taxon>
        <taxon>Bacteroidota</taxon>
        <taxon>Sphingobacteriia</taxon>
        <taxon>Sphingobacteriales</taxon>
        <taxon>Sphingobacteriaceae</taxon>
        <taxon>Mucilaginibacter</taxon>
    </lineage>
</organism>
<keyword evidence="2" id="KW-0456">Lyase</keyword>
<dbReference type="SUPFAM" id="SSF48230">
    <property type="entry name" value="Chondroitin AC/alginate lyase"/>
    <property type="match status" value="1"/>
</dbReference>
<feature type="domain" description="Alginate lyase" evidence="3">
    <location>
        <begin position="53"/>
        <end position="288"/>
    </location>
</feature>
<gene>
    <name evidence="4" type="ORF">QE417_000861</name>
</gene>
<comment type="caution">
    <text evidence="4">The sequence shown here is derived from an EMBL/GenBank/DDBJ whole genome shotgun (WGS) entry which is preliminary data.</text>
</comment>
<keyword evidence="1" id="KW-0732">Signal</keyword>
<keyword evidence="5" id="KW-1185">Reference proteome</keyword>
<evidence type="ECO:0000256" key="2">
    <source>
        <dbReference type="ARBA" id="ARBA00023239"/>
    </source>
</evidence>
<accession>A0ABU3GPS7</accession>
<dbReference type="RefSeq" id="WP_311947741.1">
    <property type="nucleotide sequence ID" value="NZ_JAVLVU010000001.1"/>
</dbReference>
<reference evidence="5" key="1">
    <citation type="submission" date="2023-07" db="EMBL/GenBank/DDBJ databases">
        <title>Functional and genomic diversity of the sorghum phyllosphere microbiome.</title>
        <authorList>
            <person name="Shade A."/>
        </authorList>
    </citation>
    <scope>NUCLEOTIDE SEQUENCE [LARGE SCALE GENOMIC DNA]</scope>
    <source>
        <strain evidence="5">SORGH_AS_0422</strain>
    </source>
</reference>
<evidence type="ECO:0000313" key="4">
    <source>
        <dbReference type="EMBL" id="MDT3401789.1"/>
    </source>
</evidence>
<name>A0ABU3GPS7_9SPHI</name>
<proteinExistence type="predicted"/>
<dbReference type="EMBL" id="JAVLVU010000001">
    <property type="protein sequence ID" value="MDT3401789.1"/>
    <property type="molecule type" value="Genomic_DNA"/>
</dbReference>